<dbReference type="PANTHER" id="PTHR30092:SF0">
    <property type="entry name" value="INNER MEMBRANE PROTEIN CRED"/>
    <property type="match status" value="1"/>
</dbReference>
<dbReference type="GO" id="GO:0005886">
    <property type="term" value="C:plasma membrane"/>
    <property type="evidence" value="ECO:0007669"/>
    <property type="project" value="TreeGrafter"/>
</dbReference>
<gene>
    <name evidence="2" type="ORF">ABB25_05495</name>
    <name evidence="3" type="ORF">H4O09_03830</name>
</gene>
<dbReference type="Proteomes" id="UP000550609">
    <property type="component" value="Unassembled WGS sequence"/>
</dbReference>
<protein>
    <submittedName>
        <fullName evidence="3">Cell envelope integrity protein CreD</fullName>
    </submittedName>
    <submittedName>
        <fullName evidence="2">Membrane protein</fullName>
    </submittedName>
</protein>
<dbReference type="PIRSF" id="PIRSF004548">
    <property type="entry name" value="CreD"/>
    <property type="match status" value="1"/>
</dbReference>
<dbReference type="RefSeq" id="WP_057664743.1">
    <property type="nucleotide sequence ID" value="NZ_JACIUV010000002.1"/>
</dbReference>
<proteinExistence type="predicted"/>
<dbReference type="OrthoDB" id="9791851at2"/>
<reference evidence="3 5" key="2">
    <citation type="submission" date="2020-08" db="EMBL/GenBank/DDBJ databases">
        <title>Stenotrophomonas sp. W1S232.</title>
        <authorList>
            <person name="Deng Y."/>
        </authorList>
    </citation>
    <scope>NUCLEOTIDE SEQUENCE [LARGE SCALE GENOMIC DNA]</scope>
    <source>
        <strain evidence="3 5">W1S232</strain>
    </source>
</reference>
<keyword evidence="4" id="KW-1185">Reference proteome</keyword>
<feature type="transmembrane region" description="Helical" evidence="1">
    <location>
        <begin position="404"/>
        <end position="423"/>
    </location>
</feature>
<feature type="transmembrane region" description="Helical" evidence="1">
    <location>
        <begin position="381"/>
        <end position="398"/>
    </location>
</feature>
<evidence type="ECO:0000313" key="4">
    <source>
        <dbReference type="Proteomes" id="UP000051254"/>
    </source>
</evidence>
<keyword evidence="1" id="KW-0472">Membrane</keyword>
<evidence type="ECO:0000313" key="5">
    <source>
        <dbReference type="Proteomes" id="UP000550609"/>
    </source>
</evidence>
<dbReference type="Pfam" id="PF06123">
    <property type="entry name" value="CreD"/>
    <property type="match status" value="1"/>
</dbReference>
<accession>A0A7W3UYF8</accession>
<feature type="transmembrane region" description="Helical" evidence="1">
    <location>
        <begin position="7"/>
        <end position="27"/>
    </location>
</feature>
<dbReference type="AlphaFoldDB" id="A0A0R0BZQ5"/>
<dbReference type="PATRIC" id="fig|266128.3.peg.2760"/>
<sequence>MESLRLFGRIAVAGVVVVVLMVALLLVRSLVSERAQFRDQAVARVAASRAGEQLLTGPLRVIPWTEQQLRVDEQGVQRMRTVHGHELQMPQLLQVDGRLLPEQRRVGMFKVPVYTWRGKLAARFAAFEPAGVPGRVYGKPYLVMGIADVRGLVGTPVLQLDGRRVLLQAGTQGLHDSIGGVHVPLLPDDAGRLPASALQLELVLDGTRSLALLPVADDNRVQLASSWPHPSFGGAFAPARREVGEGGFSASWAVSSLASKAQDQLQQAIAQGQGMHGEQIQVSLVDPVDVYTQALRAAKYGVLFIVLTFVGFGIYDLVKGLNLHPLQYLLVGLALVMFFLLLLSLSEQLPFVLAYLVASAACIALQAWYLSGVLRSWPRALGFAAMLTALYAALYGLLVSEQNALLLGSLLLFAVLAAVMGLTRRLDWRQLGRSHE</sequence>
<dbReference type="EMBL" id="JACIUV010000002">
    <property type="protein sequence ID" value="MBB1116200.1"/>
    <property type="molecule type" value="Genomic_DNA"/>
</dbReference>
<feature type="transmembrane region" description="Helical" evidence="1">
    <location>
        <begin position="351"/>
        <end position="369"/>
    </location>
</feature>
<evidence type="ECO:0000313" key="3">
    <source>
        <dbReference type="EMBL" id="MBB1116200.1"/>
    </source>
</evidence>
<dbReference type="PANTHER" id="PTHR30092">
    <property type="entry name" value="INNER MEMBRANE PROTEIN CRED"/>
    <property type="match status" value="1"/>
</dbReference>
<reference evidence="2 4" key="1">
    <citation type="submission" date="2015-05" db="EMBL/GenBank/DDBJ databases">
        <title>Genome sequencing and analysis of members of genus Stenotrophomonas.</title>
        <authorList>
            <person name="Patil P.P."/>
            <person name="Midha S."/>
            <person name="Patil P.B."/>
        </authorList>
    </citation>
    <scope>NUCLEOTIDE SEQUENCE [LARGE SCALE GENOMIC DNA]</scope>
    <source>
        <strain evidence="2 4">DSM 17805</strain>
    </source>
</reference>
<dbReference type="InterPro" id="IPR010364">
    <property type="entry name" value="Uncharacterised_IM_CreD"/>
</dbReference>
<feature type="transmembrane region" description="Helical" evidence="1">
    <location>
        <begin position="325"/>
        <end position="345"/>
    </location>
</feature>
<dbReference type="EMBL" id="LDJH01000008">
    <property type="protein sequence ID" value="KRG58926.1"/>
    <property type="molecule type" value="Genomic_DNA"/>
</dbReference>
<comment type="caution">
    <text evidence="2">The sequence shown here is derived from an EMBL/GenBank/DDBJ whole genome shotgun (WGS) entry which is preliminary data.</text>
</comment>
<organism evidence="2 4">
    <name type="scientific">Stenotrophomonas koreensis</name>
    <dbReference type="NCBI Taxonomy" id="266128"/>
    <lineage>
        <taxon>Bacteria</taxon>
        <taxon>Pseudomonadati</taxon>
        <taxon>Pseudomonadota</taxon>
        <taxon>Gammaproteobacteria</taxon>
        <taxon>Lysobacterales</taxon>
        <taxon>Lysobacteraceae</taxon>
        <taxon>Stenotrophomonas</taxon>
    </lineage>
</organism>
<dbReference type="NCBIfam" id="NF008712">
    <property type="entry name" value="PRK11715.1-1"/>
    <property type="match status" value="1"/>
</dbReference>
<keyword evidence="1" id="KW-0812">Transmembrane</keyword>
<name>A0A0R0BZQ5_9GAMM</name>
<keyword evidence="1" id="KW-1133">Transmembrane helix</keyword>
<evidence type="ECO:0000256" key="1">
    <source>
        <dbReference type="SAM" id="Phobius"/>
    </source>
</evidence>
<dbReference type="Proteomes" id="UP000051254">
    <property type="component" value="Unassembled WGS sequence"/>
</dbReference>
<evidence type="ECO:0000313" key="2">
    <source>
        <dbReference type="EMBL" id="KRG58926.1"/>
    </source>
</evidence>
<accession>A0A0R0BZQ5</accession>
<feature type="transmembrane region" description="Helical" evidence="1">
    <location>
        <begin position="300"/>
        <end position="318"/>
    </location>
</feature>
<dbReference type="STRING" id="266128.ABB25_05495"/>